<dbReference type="Pfam" id="PF20167">
    <property type="entry name" value="Transposase_32"/>
    <property type="match status" value="1"/>
</dbReference>
<name>A0A5D2HKG4_GOSDA</name>
<organism evidence="2 3">
    <name type="scientific">Gossypium darwinii</name>
    <name type="common">Darwin's cotton</name>
    <name type="synonym">Gossypium barbadense var. darwinii</name>
    <dbReference type="NCBI Taxonomy" id="34276"/>
    <lineage>
        <taxon>Eukaryota</taxon>
        <taxon>Viridiplantae</taxon>
        <taxon>Streptophyta</taxon>
        <taxon>Embryophyta</taxon>
        <taxon>Tracheophyta</taxon>
        <taxon>Spermatophyta</taxon>
        <taxon>Magnoliopsida</taxon>
        <taxon>eudicotyledons</taxon>
        <taxon>Gunneridae</taxon>
        <taxon>Pentapetalae</taxon>
        <taxon>rosids</taxon>
        <taxon>malvids</taxon>
        <taxon>Malvales</taxon>
        <taxon>Malvaceae</taxon>
        <taxon>Malvoideae</taxon>
        <taxon>Gossypium</taxon>
    </lineage>
</organism>
<keyword evidence="3" id="KW-1185">Reference proteome</keyword>
<feature type="domain" description="Putative plant transposon protein" evidence="1">
    <location>
        <begin position="10"/>
        <end position="114"/>
    </location>
</feature>
<sequence length="128" mass="15164">MYFLRENMGDVINILTDGKGKWKCHLGIDFPISFSHEKLTLKARMWLKFINTRICPASDMSNINTFQETLLYAILNKERICVGTWIYRSMLLCVRKKKVKLLFSHLVTTLCKRSERYLQPIEHLIREP</sequence>
<dbReference type="AlphaFoldDB" id="A0A5D2HKG4"/>
<evidence type="ECO:0000259" key="1">
    <source>
        <dbReference type="Pfam" id="PF20167"/>
    </source>
</evidence>
<evidence type="ECO:0000313" key="3">
    <source>
        <dbReference type="Proteomes" id="UP000323506"/>
    </source>
</evidence>
<dbReference type="InterPro" id="IPR046796">
    <property type="entry name" value="Transposase_32_dom"/>
</dbReference>
<proteinExistence type="predicted"/>
<accession>A0A5D2HKG4</accession>
<gene>
    <name evidence="2" type="ORF">ES288_A01G122000v1</name>
</gene>
<evidence type="ECO:0000313" key="2">
    <source>
        <dbReference type="EMBL" id="TYH30787.1"/>
    </source>
</evidence>
<protein>
    <recommendedName>
        <fullName evidence="1">Putative plant transposon protein domain-containing protein</fullName>
    </recommendedName>
</protein>
<dbReference type="Proteomes" id="UP000323506">
    <property type="component" value="Chromosome A01"/>
</dbReference>
<reference evidence="2 3" key="1">
    <citation type="submission" date="2019-06" db="EMBL/GenBank/DDBJ databases">
        <title>WGS assembly of Gossypium darwinii.</title>
        <authorList>
            <person name="Chen Z.J."/>
            <person name="Sreedasyam A."/>
            <person name="Ando A."/>
            <person name="Song Q."/>
            <person name="De L."/>
            <person name="Hulse-Kemp A."/>
            <person name="Ding M."/>
            <person name="Ye W."/>
            <person name="Kirkbride R."/>
            <person name="Jenkins J."/>
            <person name="Plott C."/>
            <person name="Lovell J."/>
            <person name="Lin Y.-M."/>
            <person name="Vaughn R."/>
            <person name="Liu B."/>
            <person name="Li W."/>
            <person name="Simpson S."/>
            <person name="Scheffler B."/>
            <person name="Saski C."/>
            <person name="Grover C."/>
            <person name="Hu G."/>
            <person name="Conover J."/>
            <person name="Carlson J."/>
            <person name="Shu S."/>
            <person name="Boston L."/>
            <person name="Williams M."/>
            <person name="Peterson D."/>
            <person name="Mcgee K."/>
            <person name="Jones D."/>
            <person name="Wendel J."/>
            <person name="Stelly D."/>
            <person name="Grimwood J."/>
            <person name="Schmutz J."/>
        </authorList>
    </citation>
    <scope>NUCLEOTIDE SEQUENCE [LARGE SCALE GENOMIC DNA]</scope>
    <source>
        <strain evidence="2">1808015.09</strain>
    </source>
</reference>
<dbReference type="EMBL" id="CM017688">
    <property type="protein sequence ID" value="TYH30787.1"/>
    <property type="molecule type" value="Genomic_DNA"/>
</dbReference>